<dbReference type="PANTHER" id="PTHR34590">
    <property type="entry name" value="OS03G0124300 PROTEIN-RELATED"/>
    <property type="match status" value="1"/>
</dbReference>
<evidence type="ECO:0000256" key="2">
    <source>
        <dbReference type="SAM" id="SignalP"/>
    </source>
</evidence>
<keyword evidence="1" id="KW-0472">Membrane</keyword>
<dbReference type="AlphaFoldDB" id="A0A0R0IDE1"/>
<dbReference type="PANTHER" id="PTHR34590:SF6">
    <property type="entry name" value="RECEPTOR-LIKE KINASE"/>
    <property type="match status" value="1"/>
</dbReference>
<protein>
    <submittedName>
        <fullName evidence="3 4">Uncharacterized protein</fullName>
    </submittedName>
</protein>
<name>A0A0R0IDE1_SOYBN</name>
<dbReference type="ExpressionAtlas" id="A0A0R0IDE1">
    <property type="expression patterns" value="baseline and differential"/>
</dbReference>
<keyword evidence="1" id="KW-0812">Transmembrane</keyword>
<reference evidence="3" key="3">
    <citation type="submission" date="2018-07" db="EMBL/GenBank/DDBJ databases">
        <title>WGS assembly of Glycine max.</title>
        <authorList>
            <person name="Schmutz J."/>
            <person name="Cannon S."/>
            <person name="Schlueter J."/>
            <person name="Ma J."/>
            <person name="Mitros T."/>
            <person name="Nelson W."/>
            <person name="Hyten D."/>
            <person name="Song Q."/>
            <person name="Thelen J."/>
            <person name="Cheng J."/>
            <person name="Xu D."/>
            <person name="Hellsten U."/>
            <person name="May G."/>
            <person name="Yu Y."/>
            <person name="Sakurai T."/>
            <person name="Umezawa T."/>
            <person name="Bhattacharyya M."/>
            <person name="Sandhu D."/>
            <person name="Valliyodan B."/>
            <person name="Lindquist E."/>
            <person name="Peto M."/>
            <person name="Grant D."/>
            <person name="Shu S."/>
            <person name="Goodstein D."/>
            <person name="Barry K."/>
            <person name="Futrell-Griggs M."/>
            <person name="Abernathy B."/>
            <person name="Du J."/>
            <person name="Tian Z."/>
            <person name="Zhu L."/>
            <person name="Gill N."/>
            <person name="Joshi T."/>
            <person name="Libault M."/>
            <person name="Sethuraman A."/>
            <person name="Zhang X."/>
            <person name="Shinozaki K."/>
            <person name="Nguyen H."/>
            <person name="Wing R."/>
            <person name="Cregan P."/>
            <person name="Specht J."/>
            <person name="Grimwood J."/>
            <person name="Rokhsar D."/>
            <person name="Stacey G."/>
            <person name="Shoemaker R."/>
            <person name="Jackson S."/>
        </authorList>
    </citation>
    <scope>NUCLEOTIDE SEQUENCE</scope>
    <source>
        <tissue evidence="3">Callus</tissue>
    </source>
</reference>
<gene>
    <name evidence="3" type="ORF">GLYMA_09G256400</name>
</gene>
<dbReference type="InParanoid" id="A0A0R0IDE1"/>
<reference evidence="3 4" key="1">
    <citation type="journal article" date="2010" name="Nature">
        <title>Genome sequence of the palaeopolyploid soybean.</title>
        <authorList>
            <person name="Schmutz J."/>
            <person name="Cannon S.B."/>
            <person name="Schlueter J."/>
            <person name="Ma J."/>
            <person name="Mitros T."/>
            <person name="Nelson W."/>
            <person name="Hyten D.L."/>
            <person name="Song Q."/>
            <person name="Thelen J.J."/>
            <person name="Cheng J."/>
            <person name="Xu D."/>
            <person name="Hellsten U."/>
            <person name="May G.D."/>
            <person name="Yu Y."/>
            <person name="Sakurai T."/>
            <person name="Umezawa T."/>
            <person name="Bhattacharyya M.K."/>
            <person name="Sandhu D."/>
            <person name="Valliyodan B."/>
            <person name="Lindquist E."/>
            <person name="Peto M."/>
            <person name="Grant D."/>
            <person name="Shu S."/>
            <person name="Goodstein D."/>
            <person name="Barry K."/>
            <person name="Futrell-Griggs M."/>
            <person name="Abernathy B."/>
            <person name="Du J."/>
            <person name="Tian Z."/>
            <person name="Zhu L."/>
            <person name="Gill N."/>
            <person name="Joshi T."/>
            <person name="Libault M."/>
            <person name="Sethuraman A."/>
            <person name="Zhang X.-C."/>
            <person name="Shinozaki K."/>
            <person name="Nguyen H.T."/>
            <person name="Wing R.A."/>
            <person name="Cregan P."/>
            <person name="Specht J."/>
            <person name="Grimwood J."/>
            <person name="Rokhsar D."/>
            <person name="Stacey G."/>
            <person name="Shoemaker R.C."/>
            <person name="Jackson S.A."/>
        </authorList>
    </citation>
    <scope>NUCLEOTIDE SEQUENCE</scope>
    <source>
        <strain evidence="4">cv. Williams 82</strain>
        <tissue evidence="3">Callus</tissue>
    </source>
</reference>
<feature type="chain" id="PRO_5036297633" evidence="2">
    <location>
        <begin position="19"/>
        <end position="182"/>
    </location>
</feature>
<dbReference type="Gramene" id="KRH40398">
    <property type="protein sequence ID" value="KRH40398"/>
    <property type="gene ID" value="GLYMA_09G256400"/>
</dbReference>
<evidence type="ECO:0000313" key="3">
    <source>
        <dbReference type="EMBL" id="KRH40398.2"/>
    </source>
</evidence>
<keyword evidence="5" id="KW-1185">Reference proteome</keyword>
<evidence type="ECO:0000313" key="5">
    <source>
        <dbReference type="Proteomes" id="UP000008827"/>
    </source>
</evidence>
<dbReference type="STRING" id="3847.A0A0R0IDE1"/>
<dbReference type="InterPro" id="IPR045272">
    <property type="entry name" value="ANXUR1/2-like"/>
</dbReference>
<feature type="transmembrane region" description="Helical" evidence="1">
    <location>
        <begin position="136"/>
        <end position="155"/>
    </location>
</feature>
<keyword evidence="1" id="KW-1133">Transmembrane helix</keyword>
<proteinExistence type="predicted"/>
<dbReference type="EnsemblPlants" id="KRH40398">
    <property type="protein sequence ID" value="KRH40398"/>
    <property type="gene ID" value="GLYMA_09G256400"/>
</dbReference>
<dbReference type="GO" id="GO:0004714">
    <property type="term" value="F:transmembrane receptor protein tyrosine kinase activity"/>
    <property type="evidence" value="ECO:0007669"/>
    <property type="project" value="InterPro"/>
</dbReference>
<keyword evidence="2" id="KW-0732">Signal</keyword>
<dbReference type="PaxDb" id="3847-GLYMA09G39246.1"/>
<accession>A0A0R0IDE1</accession>
<dbReference type="Proteomes" id="UP000008827">
    <property type="component" value="Chromosome 9"/>
</dbReference>
<reference evidence="4" key="2">
    <citation type="submission" date="2018-02" db="UniProtKB">
        <authorList>
            <consortium name="EnsemblPlants"/>
        </authorList>
    </citation>
    <scope>IDENTIFICATION</scope>
    <source>
        <strain evidence="4">Williams 82</strain>
    </source>
</reference>
<accession>A0A2K7J6I1</accession>
<organism evidence="3">
    <name type="scientific">Glycine max</name>
    <name type="common">Soybean</name>
    <name type="synonym">Glycine hispida</name>
    <dbReference type="NCBI Taxonomy" id="3847"/>
    <lineage>
        <taxon>Eukaryota</taxon>
        <taxon>Viridiplantae</taxon>
        <taxon>Streptophyta</taxon>
        <taxon>Embryophyta</taxon>
        <taxon>Tracheophyta</taxon>
        <taxon>Spermatophyta</taxon>
        <taxon>Magnoliopsida</taxon>
        <taxon>eudicotyledons</taxon>
        <taxon>Gunneridae</taxon>
        <taxon>Pentapetalae</taxon>
        <taxon>rosids</taxon>
        <taxon>fabids</taxon>
        <taxon>Fabales</taxon>
        <taxon>Fabaceae</taxon>
        <taxon>Papilionoideae</taxon>
        <taxon>50 kb inversion clade</taxon>
        <taxon>NPAAA clade</taxon>
        <taxon>indigoferoid/millettioid clade</taxon>
        <taxon>Phaseoleae</taxon>
        <taxon>Glycine</taxon>
        <taxon>Glycine subgen. Soja</taxon>
    </lineage>
</organism>
<evidence type="ECO:0000256" key="1">
    <source>
        <dbReference type="SAM" id="Phobius"/>
    </source>
</evidence>
<evidence type="ECO:0000313" key="4">
    <source>
        <dbReference type="EnsemblPlants" id="KRH40398"/>
    </source>
</evidence>
<sequence>MPSTLFLILLLLPLSSLSHLFSPPDNYLINCGSSAPSTLVDHRPFSGDLSGHHRFPFSPSPTPFRLQNNNLLLHFPSILSHRLGFSPTPQRSMPHVIDGILNAVEVMKLNNSRSSLDGEVCADFVMKSWSTGNNTGLLFTLVAAVCIVLSLSIVIRRRLTGSRESVSWSRLPVNLSDDSVKN</sequence>
<dbReference type="EMBL" id="CM000842">
    <property type="protein sequence ID" value="KRH40398.2"/>
    <property type="molecule type" value="Genomic_DNA"/>
</dbReference>
<feature type="signal peptide" evidence="2">
    <location>
        <begin position="1"/>
        <end position="18"/>
    </location>
</feature>